<dbReference type="SUPFAM" id="SSF53067">
    <property type="entry name" value="Actin-like ATPase domain"/>
    <property type="match status" value="2"/>
</dbReference>
<evidence type="ECO:0000256" key="1">
    <source>
        <dbReference type="ARBA" id="ARBA00007125"/>
    </source>
</evidence>
<dbReference type="GO" id="GO:0004309">
    <property type="term" value="F:exopolyphosphatase activity"/>
    <property type="evidence" value="ECO:0007669"/>
    <property type="project" value="UniProtKB-EC"/>
</dbReference>
<protein>
    <recommendedName>
        <fullName evidence="3">Exopolyphosphatase</fullName>
        <ecNumber evidence="2">3.6.1.11</ecNumber>
    </recommendedName>
</protein>
<evidence type="ECO:0000259" key="7">
    <source>
        <dbReference type="Pfam" id="PF21447"/>
    </source>
</evidence>
<reference evidence="8" key="1">
    <citation type="submission" date="2022-07" db="EMBL/GenBank/DDBJ databases">
        <authorList>
            <person name="Xamxidin M."/>
        </authorList>
    </citation>
    <scope>NUCLEOTIDE SEQUENCE</scope>
    <source>
        <strain evidence="8">YS8-69</strain>
    </source>
</reference>
<dbReference type="Gene3D" id="1.10.3210.10">
    <property type="entry name" value="Hypothetical protein af1432"/>
    <property type="match status" value="1"/>
</dbReference>
<comment type="similarity">
    <text evidence="1">Belongs to the GppA/Ppx family.</text>
</comment>
<accession>A0ABT1XIS3</accession>
<dbReference type="InterPro" id="IPR050273">
    <property type="entry name" value="GppA/Ppx_hydrolase"/>
</dbReference>
<dbReference type="CDD" id="cd24053">
    <property type="entry name" value="ASKHA_NBD_EcPPX-GppA-like"/>
    <property type="match status" value="1"/>
</dbReference>
<dbReference type="EC" id="3.6.1.11" evidence="2"/>
<dbReference type="InterPro" id="IPR003695">
    <property type="entry name" value="Ppx_GppA_N"/>
</dbReference>
<dbReference type="InterPro" id="IPR048950">
    <property type="entry name" value="Ppx_GppA_C"/>
</dbReference>
<keyword evidence="4 8" id="KW-0378">Hydrolase</keyword>
<dbReference type="Pfam" id="PF21447">
    <property type="entry name" value="Ppx-GppA_III"/>
    <property type="match status" value="1"/>
</dbReference>
<dbReference type="InterPro" id="IPR022371">
    <property type="entry name" value="Exopolyphosphatase"/>
</dbReference>
<dbReference type="InterPro" id="IPR043129">
    <property type="entry name" value="ATPase_NBD"/>
</dbReference>
<dbReference type="RefSeq" id="WP_257511716.1">
    <property type="nucleotide sequence ID" value="NZ_JANKHG010000017.1"/>
</dbReference>
<dbReference type="Pfam" id="PF02541">
    <property type="entry name" value="Ppx-GppA"/>
    <property type="match status" value="1"/>
</dbReference>
<keyword evidence="9" id="KW-1185">Reference proteome</keyword>
<name>A0ABT1XIS3_9BURK</name>
<comment type="caution">
    <text evidence="8">The sequence shown here is derived from an EMBL/GenBank/DDBJ whole genome shotgun (WGS) entry which is preliminary data.</text>
</comment>
<dbReference type="PANTHER" id="PTHR30005:SF0">
    <property type="entry name" value="RETROGRADE REGULATION PROTEIN 2"/>
    <property type="match status" value="1"/>
</dbReference>
<evidence type="ECO:0000259" key="6">
    <source>
        <dbReference type="Pfam" id="PF02541"/>
    </source>
</evidence>
<evidence type="ECO:0000256" key="2">
    <source>
        <dbReference type="ARBA" id="ARBA00012451"/>
    </source>
</evidence>
<dbReference type="NCBIfam" id="TIGR03706">
    <property type="entry name" value="exo_poly_only"/>
    <property type="match status" value="1"/>
</dbReference>
<evidence type="ECO:0000313" key="8">
    <source>
        <dbReference type="EMBL" id="MCR2746478.1"/>
    </source>
</evidence>
<feature type="domain" description="Ppx/GppA phosphatase C-terminal" evidence="7">
    <location>
        <begin position="315"/>
        <end position="482"/>
    </location>
</feature>
<dbReference type="PANTHER" id="PTHR30005">
    <property type="entry name" value="EXOPOLYPHOSPHATASE"/>
    <property type="match status" value="1"/>
</dbReference>
<dbReference type="InterPro" id="IPR030673">
    <property type="entry name" value="PyroPPase_GppA_Ppx"/>
</dbReference>
<dbReference type="PIRSF" id="PIRSF001267">
    <property type="entry name" value="Pyrophosphatase_GppA_Ppx"/>
    <property type="match status" value="1"/>
</dbReference>
<evidence type="ECO:0000256" key="3">
    <source>
        <dbReference type="ARBA" id="ARBA00020416"/>
    </source>
</evidence>
<comment type="catalytic activity">
    <reaction evidence="5">
        <text>[phosphate](n) + H2O = [phosphate](n-1) + phosphate + H(+)</text>
        <dbReference type="Rhea" id="RHEA:21528"/>
        <dbReference type="Rhea" id="RHEA-COMP:9859"/>
        <dbReference type="Rhea" id="RHEA-COMP:14279"/>
        <dbReference type="ChEBI" id="CHEBI:15377"/>
        <dbReference type="ChEBI" id="CHEBI:15378"/>
        <dbReference type="ChEBI" id="CHEBI:16838"/>
        <dbReference type="ChEBI" id="CHEBI:43474"/>
        <dbReference type="EC" id="3.6.1.11"/>
    </reaction>
</comment>
<dbReference type="Gene3D" id="3.30.420.150">
    <property type="entry name" value="Exopolyphosphatase. Domain 2"/>
    <property type="match status" value="1"/>
</dbReference>
<sequence length="499" mass="55227">MSKPRQLIAAVDMGSSSFRMIVARVEELNGQSQIYIIDTLREPVRLGAGLDAQKCLDAPSQERAISALGRFGERLRSFKPSEVRVVATNAVRVARNSTEFIAKAEAALGFPVDVISGVEEARLVYCGVAHQLPVGQGRRLVVDIGGGSTEFIIGEDYEPEAMESLYIGCVSTAQQYFADGSISPRSMKNAIMAARKEVAVLRRQMLDMGWTHAIGSSGTARALAELCVANGFTQHGLSAEGLRLIREHVTAAGHLDSITLNGLKVDRLPMMPGGLAVMSAVFEELEIEHMDVTDGALRQGVLYDMLGRQHNEDMREITVAQFLHRYKIDSKHAGKVKVLSELLFNQLIKQHPALKEQLPMLRWAAQLHEIGLSIGHNGHHKHAAYILGNADMPGFSKREQALLATWVLAHNGKLGKVSDIANTALQWAAPLCLRLAALFLRRREIEALPEIRVRLLEQGIQMSVPKNWLLTHPLTQYNLETEVEQWQRIGLQLELLTRR</sequence>
<evidence type="ECO:0000313" key="9">
    <source>
        <dbReference type="Proteomes" id="UP001165267"/>
    </source>
</evidence>
<evidence type="ECO:0000256" key="4">
    <source>
        <dbReference type="ARBA" id="ARBA00022801"/>
    </source>
</evidence>
<dbReference type="EMBL" id="JANKHG010000017">
    <property type="protein sequence ID" value="MCR2746478.1"/>
    <property type="molecule type" value="Genomic_DNA"/>
</dbReference>
<dbReference type="Gene3D" id="3.30.420.40">
    <property type="match status" value="1"/>
</dbReference>
<evidence type="ECO:0000256" key="5">
    <source>
        <dbReference type="ARBA" id="ARBA00047607"/>
    </source>
</evidence>
<proteinExistence type="inferred from homology"/>
<dbReference type="Proteomes" id="UP001165267">
    <property type="component" value="Unassembled WGS sequence"/>
</dbReference>
<feature type="domain" description="Ppx/GppA phosphatase N-terminal" evidence="6">
    <location>
        <begin position="25"/>
        <end position="308"/>
    </location>
</feature>
<gene>
    <name evidence="8" type="primary">ppx</name>
    <name evidence="8" type="ORF">NSP04_07440</name>
</gene>
<dbReference type="SUPFAM" id="SSF109604">
    <property type="entry name" value="HD-domain/PDEase-like"/>
    <property type="match status" value="1"/>
</dbReference>
<organism evidence="8 9">
    <name type="scientific">Limnobacter parvus</name>
    <dbReference type="NCBI Taxonomy" id="2939690"/>
    <lineage>
        <taxon>Bacteria</taxon>
        <taxon>Pseudomonadati</taxon>
        <taxon>Pseudomonadota</taxon>
        <taxon>Betaproteobacteria</taxon>
        <taxon>Burkholderiales</taxon>
        <taxon>Burkholderiaceae</taxon>
        <taxon>Limnobacter</taxon>
    </lineage>
</organism>